<dbReference type="PANTHER" id="PTHR28255">
    <property type="match status" value="1"/>
</dbReference>
<accession>A0A266Q274</accession>
<dbReference type="InterPro" id="IPR010371">
    <property type="entry name" value="YBR137W-like"/>
</dbReference>
<dbReference type="PIRSF" id="PIRSF008757">
    <property type="entry name" value="UCP008757"/>
    <property type="match status" value="1"/>
</dbReference>
<dbReference type="Gene3D" id="3.30.450.150">
    <property type="entry name" value="Haem-degrading domain"/>
    <property type="match status" value="1"/>
</dbReference>
<dbReference type="RefSeq" id="WP_094986202.1">
    <property type="nucleotide sequence ID" value="NZ_NHNI01000003.1"/>
</dbReference>
<dbReference type="SUPFAM" id="SSF143744">
    <property type="entry name" value="GlcG-like"/>
    <property type="match status" value="1"/>
</dbReference>
<reference evidence="2" key="1">
    <citation type="submission" date="2017-05" db="EMBL/GenBank/DDBJ databases">
        <authorList>
            <person name="Barney B.M."/>
        </authorList>
    </citation>
    <scope>NUCLEOTIDE SEQUENCE [LARGE SCALE GENOMIC DNA]</scope>
    <source>
        <strain evidence="2">PSBB022</strain>
    </source>
</reference>
<dbReference type="Proteomes" id="UP000216101">
    <property type="component" value="Unassembled WGS sequence"/>
</dbReference>
<organism evidence="1 2">
    <name type="scientific">Cellvibrio mixtus</name>
    <dbReference type="NCBI Taxonomy" id="39650"/>
    <lineage>
        <taxon>Bacteria</taxon>
        <taxon>Pseudomonadati</taxon>
        <taxon>Pseudomonadota</taxon>
        <taxon>Gammaproteobacteria</taxon>
        <taxon>Cellvibrionales</taxon>
        <taxon>Cellvibrionaceae</taxon>
        <taxon>Cellvibrio</taxon>
    </lineage>
</organism>
<dbReference type="InterPro" id="IPR005624">
    <property type="entry name" value="PduO/GlcC-like"/>
</dbReference>
<dbReference type="Pfam" id="PF03928">
    <property type="entry name" value="HbpS-like"/>
    <property type="match status" value="1"/>
</dbReference>
<gene>
    <name evidence="1" type="ORF">CBP51_19310</name>
</gene>
<sequence>MNSEILSTLLAQEDELQLHYFNNQTAWELGSLIKTAADQNAAPIAIEIYAFEHVLFSYFMPGTNKDNHDWIKRKRQSVMRFSHSSYYTGQYNAAKNRNFETIPYLDPKEYCAHGGSFPIRLKNSGLVGAVTVSGLAQEVDHQMVIDALRIIVAQQAGETTK</sequence>
<dbReference type="EMBL" id="NHNI01000003">
    <property type="protein sequence ID" value="OZY83945.1"/>
    <property type="molecule type" value="Genomic_DNA"/>
</dbReference>
<keyword evidence="2" id="KW-1185">Reference proteome</keyword>
<dbReference type="AlphaFoldDB" id="A0A266Q274"/>
<evidence type="ECO:0000313" key="1">
    <source>
        <dbReference type="EMBL" id="OZY83945.1"/>
    </source>
</evidence>
<dbReference type="PANTHER" id="PTHR28255:SF1">
    <property type="entry name" value="UPF0303 PROTEIN YBR137W"/>
    <property type="match status" value="1"/>
</dbReference>
<proteinExistence type="predicted"/>
<evidence type="ECO:0000313" key="2">
    <source>
        <dbReference type="Proteomes" id="UP000216101"/>
    </source>
</evidence>
<name>A0A266Q274_9GAMM</name>
<dbReference type="STRING" id="1209072.GCA_000766945_01297"/>
<dbReference type="NCBIfam" id="NF002696">
    <property type="entry name" value="PRK02487.1-5"/>
    <property type="match status" value="1"/>
</dbReference>
<protein>
    <submittedName>
        <fullName evidence="1">Uncharacterized protein</fullName>
    </submittedName>
</protein>
<dbReference type="InterPro" id="IPR038084">
    <property type="entry name" value="PduO/GlcC-like_sf"/>
</dbReference>
<comment type="caution">
    <text evidence="1">The sequence shown here is derived from an EMBL/GenBank/DDBJ whole genome shotgun (WGS) entry which is preliminary data.</text>
</comment>